<dbReference type="PANTHER" id="PTHR32308">
    <property type="entry name" value="LYASE BETA SUBUNIT, PUTATIVE (AFU_ORTHOLOGUE AFUA_4G13030)-RELATED"/>
    <property type="match status" value="1"/>
</dbReference>
<dbReference type="InterPro" id="IPR015813">
    <property type="entry name" value="Pyrv/PenolPyrv_kinase-like_dom"/>
</dbReference>
<keyword evidence="3 5" id="KW-0460">Magnesium</keyword>
<comment type="cofactor">
    <cofactor evidence="1">
        <name>Mg(2+)</name>
        <dbReference type="ChEBI" id="CHEBI:18420"/>
    </cofactor>
</comment>
<feature type="binding site" evidence="4">
    <location>
        <position position="78"/>
    </location>
    <ligand>
        <name>substrate</name>
    </ligand>
</feature>
<dbReference type="GO" id="GO:0006107">
    <property type="term" value="P:oxaloacetate metabolic process"/>
    <property type="evidence" value="ECO:0007669"/>
    <property type="project" value="TreeGrafter"/>
</dbReference>
<keyword evidence="2 5" id="KW-0479">Metal-binding</keyword>
<dbReference type="EMBL" id="CP013200">
    <property type="protein sequence ID" value="ALO68098.1"/>
    <property type="molecule type" value="Genomic_DNA"/>
</dbReference>
<dbReference type="InterPro" id="IPR011206">
    <property type="entry name" value="Citrate_lyase_beta/mcl1/mcl2"/>
</dbReference>
<name>A0A0S2M312_9MICC</name>
<dbReference type="AlphaFoldDB" id="A0A0S2M312"/>
<evidence type="ECO:0000256" key="2">
    <source>
        <dbReference type="ARBA" id="ARBA00022723"/>
    </source>
</evidence>
<gene>
    <name evidence="7" type="ORF">AS189_18370</name>
</gene>
<accession>A0A0S2M312</accession>
<dbReference type="PIRSF" id="PIRSF015582">
    <property type="entry name" value="Cit_lyase_B"/>
    <property type="match status" value="1"/>
</dbReference>
<dbReference type="GO" id="GO:0000287">
    <property type="term" value="F:magnesium ion binding"/>
    <property type="evidence" value="ECO:0007669"/>
    <property type="project" value="TreeGrafter"/>
</dbReference>
<reference evidence="7 8" key="2">
    <citation type="journal article" date="2016" name="J. Biotechnol.">
        <title>Complete genome sequence of Arthrobacter alpinus ERGS4:06, a yellow pigmented bacterium tolerant to cold and radiations isolated from Sikkim Himalaya.</title>
        <authorList>
            <person name="Kumar R."/>
            <person name="Singh D."/>
            <person name="Swarnkar M.K."/>
            <person name="Singh A.K."/>
            <person name="Kumar S."/>
        </authorList>
    </citation>
    <scope>NUCLEOTIDE SEQUENCE [LARGE SCALE GENOMIC DNA]</scope>
    <source>
        <strain evidence="7 8">ERGS4:06</strain>
    </source>
</reference>
<dbReference type="InterPro" id="IPR005000">
    <property type="entry name" value="Aldolase/citrate-lyase_domain"/>
</dbReference>
<feature type="binding site" evidence="4">
    <location>
        <position position="137"/>
    </location>
    <ligand>
        <name>substrate</name>
    </ligand>
</feature>
<dbReference type="Pfam" id="PF03328">
    <property type="entry name" value="HpcH_HpaI"/>
    <property type="match status" value="1"/>
</dbReference>
<feature type="binding site" evidence="5">
    <location>
        <position position="137"/>
    </location>
    <ligand>
        <name>Mg(2+)</name>
        <dbReference type="ChEBI" id="CHEBI:18420"/>
    </ligand>
</feature>
<evidence type="ECO:0000259" key="6">
    <source>
        <dbReference type="Pfam" id="PF03328"/>
    </source>
</evidence>
<sequence length="289" mass="30360">MTRTPEINEQVAAAVSALFVPADRPERFAKAAAAGAGIVIIDLEDAVASSAKADALSMALAGIAPTDSNHTTVRALIRVNQVGSPEHDAEVRELLAAAKIPGSGLLGFVVPKAEQPAEVQSLRQRMPPHFALIPLIESAEGLVNSLELARVPGVTRLAFGAIDYALDINSGNGDRFLDHARAQLVLVSRAAGIAAPLDSPSTDISDGGKVRDSALLARNFGFGGKLCIHPNQVNVVHEAFRPTPSEIEWATAVLGSSLGGASQLKGQMIDRPVIARAQRIIQNTNKEQQ</sequence>
<evidence type="ECO:0000256" key="3">
    <source>
        <dbReference type="ARBA" id="ARBA00022842"/>
    </source>
</evidence>
<feature type="domain" description="HpcH/HpaI aldolase/citrate lyase" evidence="6">
    <location>
        <begin position="17"/>
        <end position="230"/>
    </location>
</feature>
<proteinExistence type="predicted"/>
<dbReference type="Gene3D" id="3.20.20.60">
    <property type="entry name" value="Phosphoenolpyruvate-binding domains"/>
    <property type="match status" value="1"/>
</dbReference>
<protein>
    <submittedName>
        <fullName evidence="7">Citrate lyase beta chain</fullName>
    </submittedName>
</protein>
<dbReference type="Proteomes" id="UP000059574">
    <property type="component" value="Chromosome"/>
</dbReference>
<evidence type="ECO:0000256" key="4">
    <source>
        <dbReference type="PIRSR" id="PIRSR015582-1"/>
    </source>
</evidence>
<dbReference type="InterPro" id="IPR040442">
    <property type="entry name" value="Pyrv_kinase-like_dom_sf"/>
</dbReference>
<dbReference type="PANTHER" id="PTHR32308:SF10">
    <property type="entry name" value="CITRATE LYASE SUBUNIT BETA"/>
    <property type="match status" value="1"/>
</dbReference>
<organism evidence="7 8">
    <name type="scientific">Arthrobacter alpinus</name>
    <dbReference type="NCBI Taxonomy" id="656366"/>
    <lineage>
        <taxon>Bacteria</taxon>
        <taxon>Bacillati</taxon>
        <taxon>Actinomycetota</taxon>
        <taxon>Actinomycetes</taxon>
        <taxon>Micrococcales</taxon>
        <taxon>Micrococcaceae</taxon>
        <taxon>Arthrobacter</taxon>
    </lineage>
</organism>
<evidence type="ECO:0000256" key="1">
    <source>
        <dbReference type="ARBA" id="ARBA00001946"/>
    </source>
</evidence>
<reference evidence="8" key="1">
    <citation type="submission" date="2015-11" db="EMBL/GenBank/DDBJ databases">
        <authorList>
            <person name="Kumar R."/>
            <person name="Singh D."/>
            <person name="Swarnkar M.K."/>
            <person name="Singh A.K."/>
            <person name="Kumar S."/>
        </authorList>
    </citation>
    <scope>NUCLEOTIDE SEQUENCE [LARGE SCALE GENOMIC DNA]</scope>
    <source>
        <strain evidence="8">ERGS4:06</strain>
    </source>
</reference>
<dbReference type="SUPFAM" id="SSF51621">
    <property type="entry name" value="Phosphoenolpyruvate/pyruvate domain"/>
    <property type="match status" value="1"/>
</dbReference>
<dbReference type="GO" id="GO:0016829">
    <property type="term" value="F:lyase activity"/>
    <property type="evidence" value="ECO:0007669"/>
    <property type="project" value="UniProtKB-KW"/>
</dbReference>
<dbReference type="OrthoDB" id="5172636at2"/>
<evidence type="ECO:0000256" key="5">
    <source>
        <dbReference type="PIRSR" id="PIRSR015582-2"/>
    </source>
</evidence>
<keyword evidence="7" id="KW-0456">Lyase</keyword>
<feature type="binding site" evidence="5">
    <location>
        <position position="163"/>
    </location>
    <ligand>
        <name>Mg(2+)</name>
        <dbReference type="ChEBI" id="CHEBI:18420"/>
    </ligand>
</feature>
<evidence type="ECO:0000313" key="7">
    <source>
        <dbReference type="EMBL" id="ALO68098.1"/>
    </source>
</evidence>
<evidence type="ECO:0000313" key="8">
    <source>
        <dbReference type="Proteomes" id="UP000059574"/>
    </source>
</evidence>